<organism evidence="2">
    <name type="scientific">Arion vulgaris</name>
    <dbReference type="NCBI Taxonomy" id="1028688"/>
    <lineage>
        <taxon>Eukaryota</taxon>
        <taxon>Metazoa</taxon>
        <taxon>Spiralia</taxon>
        <taxon>Lophotrochozoa</taxon>
        <taxon>Mollusca</taxon>
        <taxon>Gastropoda</taxon>
        <taxon>Heterobranchia</taxon>
        <taxon>Euthyneura</taxon>
        <taxon>Panpulmonata</taxon>
        <taxon>Eupulmonata</taxon>
        <taxon>Stylommatophora</taxon>
        <taxon>Helicina</taxon>
        <taxon>Arionoidea</taxon>
        <taxon>Arionidae</taxon>
        <taxon>Arion</taxon>
    </lineage>
</organism>
<reference evidence="2" key="1">
    <citation type="submission" date="2014-12" db="EMBL/GenBank/DDBJ databases">
        <title>Insight into the proteome of Arion vulgaris.</title>
        <authorList>
            <person name="Aradska J."/>
            <person name="Bulat T."/>
            <person name="Smidak R."/>
            <person name="Sarate P."/>
            <person name="Gangsoo J."/>
            <person name="Sialana F."/>
            <person name="Bilban M."/>
            <person name="Lubec G."/>
        </authorList>
    </citation>
    <scope>NUCLEOTIDE SEQUENCE</scope>
    <source>
        <tissue evidence="2">Skin</tissue>
    </source>
</reference>
<accession>A0A0B6ZNN1</accession>
<proteinExistence type="predicted"/>
<evidence type="ECO:0000313" key="2">
    <source>
        <dbReference type="EMBL" id="CEK70173.1"/>
    </source>
</evidence>
<feature type="compositionally biased region" description="Polar residues" evidence="1">
    <location>
        <begin position="62"/>
        <end position="76"/>
    </location>
</feature>
<dbReference type="AlphaFoldDB" id="A0A0B6ZNN1"/>
<protein>
    <recommendedName>
        <fullName evidence="3">SAM domain-containing protein</fullName>
    </recommendedName>
</protein>
<evidence type="ECO:0008006" key="3">
    <source>
        <dbReference type="Google" id="ProtNLM"/>
    </source>
</evidence>
<name>A0A0B6ZNN1_9EUPU</name>
<evidence type="ECO:0000256" key="1">
    <source>
        <dbReference type="SAM" id="MobiDB-lite"/>
    </source>
</evidence>
<feature type="compositionally biased region" description="Polar residues" evidence="1">
    <location>
        <begin position="21"/>
        <end position="41"/>
    </location>
</feature>
<feature type="region of interest" description="Disordered" evidence="1">
    <location>
        <begin position="14"/>
        <end position="108"/>
    </location>
</feature>
<dbReference type="EMBL" id="HACG01023308">
    <property type="protein sequence ID" value="CEK70173.1"/>
    <property type="molecule type" value="Transcribed_RNA"/>
</dbReference>
<sequence length="198" mass="21786">MAEWDTNVYENTKTYEHINHSRQNSHGSDYSGSSKENTNDSTTDEPAPRILILREGDDLTGESGTERSNSVYNNDRLTPAIPVRQPITPGAGAGTAKAKAAKSPYTSPPVECVPVETISIPNDGNISVFTSIQLANFLRCLKIDEKIISHLHRKAVDGNRFGKMTDTELDTLGMNNPVIVFFRNKSSPKSKKKGHLML</sequence>
<gene>
    <name evidence="2" type="primary">ORF73124</name>
</gene>